<evidence type="ECO:0000256" key="9">
    <source>
        <dbReference type="SAM" id="MobiDB-lite"/>
    </source>
</evidence>
<proteinExistence type="predicted"/>
<dbReference type="InterPro" id="IPR013087">
    <property type="entry name" value="Znf_C2H2_type"/>
</dbReference>
<comment type="caution">
    <text evidence="11">The sequence shown here is derived from an EMBL/GenBank/DDBJ whole genome shotgun (WGS) entry which is preliminary data.</text>
</comment>
<feature type="domain" description="C2H2-type" evidence="10">
    <location>
        <begin position="235"/>
        <end position="263"/>
    </location>
</feature>
<dbReference type="GO" id="GO:0008270">
    <property type="term" value="F:zinc ion binding"/>
    <property type="evidence" value="ECO:0007669"/>
    <property type="project" value="UniProtKB-KW"/>
</dbReference>
<dbReference type="SUPFAM" id="SSF57667">
    <property type="entry name" value="beta-beta-alpha zinc fingers"/>
    <property type="match status" value="1"/>
</dbReference>
<comment type="subcellular location">
    <subcellularLocation>
        <location evidence="1">Nucleus</location>
    </subcellularLocation>
</comment>
<feature type="domain" description="C2H2-type" evidence="10">
    <location>
        <begin position="203"/>
        <end position="231"/>
    </location>
</feature>
<feature type="region of interest" description="Disordered" evidence="9">
    <location>
        <begin position="1"/>
        <end position="60"/>
    </location>
</feature>
<evidence type="ECO:0000313" key="11">
    <source>
        <dbReference type="EMBL" id="ETO09769.1"/>
    </source>
</evidence>
<dbReference type="EMBL" id="ASPP01023913">
    <property type="protein sequence ID" value="ETO09769.1"/>
    <property type="molecule type" value="Genomic_DNA"/>
</dbReference>
<dbReference type="PROSITE" id="PS00028">
    <property type="entry name" value="ZINC_FINGER_C2H2_1"/>
    <property type="match status" value="5"/>
</dbReference>
<dbReference type="Pfam" id="PF00096">
    <property type="entry name" value="zf-C2H2"/>
    <property type="match status" value="3"/>
</dbReference>
<keyword evidence="5" id="KW-0805">Transcription regulation</keyword>
<dbReference type="InterPro" id="IPR036236">
    <property type="entry name" value="Znf_C2H2_sf"/>
</dbReference>
<evidence type="ECO:0000256" key="8">
    <source>
        <dbReference type="PROSITE-ProRule" id="PRU00042"/>
    </source>
</evidence>
<feature type="compositionally biased region" description="Basic and acidic residues" evidence="9">
    <location>
        <begin position="24"/>
        <end position="44"/>
    </location>
</feature>
<feature type="domain" description="C2H2-type" evidence="10">
    <location>
        <begin position="68"/>
        <end position="96"/>
    </location>
</feature>
<evidence type="ECO:0000313" key="12">
    <source>
        <dbReference type="Proteomes" id="UP000023152"/>
    </source>
</evidence>
<dbReference type="AlphaFoldDB" id="X6M767"/>
<sequence length="428" mass="50955">MEVRSELGFGKVEMPSPNPTNNEYSKHFDEPLLKKQHENNKSDVENVDNIAVSNQESARDHKKDSREWKCNICNAVFTKAVKLKRHLICVHSGFAPLFFFVCLGEKHIFDDKAKKKKKSIPFFLFSLPLSLSSPPHPFFFLWYCTYPDCKNTYKRADHLKRHILTHTKEKKFECHFMGCRQSFFLKHHLKSHINYVHLHLHWNTCKECGLRFARKRDLAKHTLECHAEKCTTITHPCCHICHKLFSCQRLLARHLKRHFSERKKTERTTKRRKPQRQLQCNFCQHKFVVLHDHLKKERKLQHIAAFQKRFASEFTDRPELLKRFTKALHYQEIDGKPSFSVNVKISKKETDVLGPFESIDVAYEKCRFYVDPVLEKGKKKQLPPIFIVIHMKYILNRNKKKTFQSFQQKKKKNKKKSNAFFDNQISMM</sequence>
<feature type="domain" description="C2H2-type" evidence="10">
    <location>
        <begin position="172"/>
        <end position="197"/>
    </location>
</feature>
<evidence type="ECO:0000256" key="3">
    <source>
        <dbReference type="ARBA" id="ARBA00022771"/>
    </source>
</evidence>
<dbReference type="OrthoDB" id="6365676at2759"/>
<dbReference type="PANTHER" id="PTHR46179:SF13">
    <property type="entry name" value="C2H2-TYPE DOMAIN-CONTAINING PROTEIN"/>
    <property type="match status" value="1"/>
</dbReference>
<keyword evidence="4" id="KW-0862">Zinc</keyword>
<evidence type="ECO:0000256" key="2">
    <source>
        <dbReference type="ARBA" id="ARBA00022723"/>
    </source>
</evidence>
<keyword evidence="6" id="KW-0804">Transcription</keyword>
<dbReference type="Proteomes" id="UP000023152">
    <property type="component" value="Unassembled WGS sequence"/>
</dbReference>
<evidence type="ECO:0000256" key="7">
    <source>
        <dbReference type="ARBA" id="ARBA00023242"/>
    </source>
</evidence>
<evidence type="ECO:0000259" key="10">
    <source>
        <dbReference type="PROSITE" id="PS50157"/>
    </source>
</evidence>
<accession>X6M767</accession>
<dbReference type="PANTHER" id="PTHR46179">
    <property type="entry name" value="ZINC FINGER PROTEIN"/>
    <property type="match status" value="1"/>
</dbReference>
<protein>
    <submittedName>
        <fullName evidence="11">Zinc finger, C2H2 type family protein</fullName>
    </submittedName>
</protein>
<feature type="domain" description="C2H2-type" evidence="10">
    <location>
        <begin position="142"/>
        <end position="171"/>
    </location>
</feature>
<keyword evidence="2" id="KW-0479">Metal-binding</keyword>
<dbReference type="InterPro" id="IPR051061">
    <property type="entry name" value="Zinc_finger_trans_reg"/>
</dbReference>
<keyword evidence="12" id="KW-1185">Reference proteome</keyword>
<reference evidence="11 12" key="1">
    <citation type="journal article" date="2013" name="Curr. Biol.">
        <title>The Genome of the Foraminiferan Reticulomyxa filosa.</title>
        <authorList>
            <person name="Glockner G."/>
            <person name="Hulsmann N."/>
            <person name="Schleicher M."/>
            <person name="Noegel A.A."/>
            <person name="Eichinger L."/>
            <person name="Gallinger C."/>
            <person name="Pawlowski J."/>
            <person name="Sierra R."/>
            <person name="Euteneuer U."/>
            <person name="Pillet L."/>
            <person name="Moustafa A."/>
            <person name="Platzer M."/>
            <person name="Groth M."/>
            <person name="Szafranski K."/>
            <person name="Schliwa M."/>
        </authorList>
    </citation>
    <scope>NUCLEOTIDE SEQUENCE [LARGE SCALE GENOMIC DNA]</scope>
</reference>
<organism evidence="11 12">
    <name type="scientific">Reticulomyxa filosa</name>
    <dbReference type="NCBI Taxonomy" id="46433"/>
    <lineage>
        <taxon>Eukaryota</taxon>
        <taxon>Sar</taxon>
        <taxon>Rhizaria</taxon>
        <taxon>Retaria</taxon>
        <taxon>Foraminifera</taxon>
        <taxon>Monothalamids</taxon>
        <taxon>Reticulomyxidae</taxon>
        <taxon>Reticulomyxa</taxon>
    </lineage>
</organism>
<dbReference type="Gene3D" id="3.30.160.60">
    <property type="entry name" value="Classic Zinc Finger"/>
    <property type="match status" value="2"/>
</dbReference>
<dbReference type="GO" id="GO:0005634">
    <property type="term" value="C:nucleus"/>
    <property type="evidence" value="ECO:0007669"/>
    <property type="project" value="UniProtKB-SubCell"/>
</dbReference>
<name>X6M767_RETFI</name>
<evidence type="ECO:0000256" key="6">
    <source>
        <dbReference type="ARBA" id="ARBA00023163"/>
    </source>
</evidence>
<evidence type="ECO:0000256" key="4">
    <source>
        <dbReference type="ARBA" id="ARBA00022833"/>
    </source>
</evidence>
<evidence type="ECO:0000256" key="5">
    <source>
        <dbReference type="ARBA" id="ARBA00023015"/>
    </source>
</evidence>
<keyword evidence="7" id="KW-0539">Nucleus</keyword>
<dbReference type="SMART" id="SM00355">
    <property type="entry name" value="ZnF_C2H2"/>
    <property type="match status" value="5"/>
</dbReference>
<evidence type="ECO:0000256" key="1">
    <source>
        <dbReference type="ARBA" id="ARBA00004123"/>
    </source>
</evidence>
<keyword evidence="3 8" id="KW-0863">Zinc-finger</keyword>
<dbReference type="GO" id="GO:0006357">
    <property type="term" value="P:regulation of transcription by RNA polymerase II"/>
    <property type="evidence" value="ECO:0007669"/>
    <property type="project" value="TreeGrafter"/>
</dbReference>
<dbReference type="PROSITE" id="PS50157">
    <property type="entry name" value="ZINC_FINGER_C2H2_2"/>
    <property type="match status" value="5"/>
</dbReference>
<gene>
    <name evidence="11" type="ORF">RFI_27608</name>
</gene>